<evidence type="ECO:0000259" key="2">
    <source>
        <dbReference type="Pfam" id="PF25792"/>
    </source>
</evidence>
<dbReference type="InterPro" id="IPR047679">
    <property type="entry name" value="BREX_BrxC"/>
</dbReference>
<gene>
    <name evidence="3" type="primary">brxC</name>
    <name evidence="3" type="ORF">F3D66_14970</name>
</gene>
<dbReference type="AlphaFoldDB" id="A0A5M5DVL1"/>
<reference evidence="3 4" key="1">
    <citation type="journal article" date="2019" name="Nat. Med.">
        <title>A library of human gut bacterial isolates paired with longitudinal multiomics data enables mechanistic microbiome research.</title>
        <authorList>
            <person name="Poyet M."/>
            <person name="Groussin M."/>
            <person name="Gibbons S.M."/>
            <person name="Avila-Pacheco J."/>
            <person name="Jiang X."/>
            <person name="Kearney S.M."/>
            <person name="Perrotta A.R."/>
            <person name="Berdy B."/>
            <person name="Zhao S."/>
            <person name="Lieberman T.D."/>
            <person name="Swanson P.K."/>
            <person name="Smith M."/>
            <person name="Roesemann S."/>
            <person name="Alexander J.E."/>
            <person name="Rich S.A."/>
            <person name="Livny J."/>
            <person name="Vlamakis H."/>
            <person name="Clish C."/>
            <person name="Bullock K."/>
            <person name="Deik A."/>
            <person name="Scott J."/>
            <person name="Pierce K.A."/>
            <person name="Xavier R.J."/>
            <person name="Alm E.J."/>
        </authorList>
    </citation>
    <scope>NUCLEOTIDE SEQUENCE [LARGE SCALE GENOMIC DNA]</scope>
    <source>
        <strain evidence="3 4">BIOML-A134</strain>
    </source>
</reference>
<name>A0A5M5DVL1_BACOV</name>
<dbReference type="InterPro" id="IPR027417">
    <property type="entry name" value="P-loop_NTPase"/>
</dbReference>
<evidence type="ECO:0000313" key="4">
    <source>
        <dbReference type="Proteomes" id="UP000473905"/>
    </source>
</evidence>
<organism evidence="3 4">
    <name type="scientific">Bacteroides ovatus</name>
    <dbReference type="NCBI Taxonomy" id="28116"/>
    <lineage>
        <taxon>Bacteria</taxon>
        <taxon>Pseudomonadati</taxon>
        <taxon>Bacteroidota</taxon>
        <taxon>Bacteroidia</taxon>
        <taxon>Bacteroidales</taxon>
        <taxon>Bacteroidaceae</taxon>
        <taxon>Bacteroides</taxon>
    </lineage>
</organism>
<comment type="caution">
    <text evidence="3">The sequence shown here is derived from an EMBL/GenBank/DDBJ whole genome shotgun (WGS) entry which is preliminary data.</text>
</comment>
<evidence type="ECO:0000256" key="1">
    <source>
        <dbReference type="SAM" id="MobiDB-lite"/>
    </source>
</evidence>
<feature type="region of interest" description="Disordered" evidence="1">
    <location>
        <begin position="1140"/>
        <end position="1161"/>
    </location>
</feature>
<dbReference type="NCBIfam" id="NF033441">
    <property type="entry name" value="BREX_BrxC"/>
    <property type="match status" value="1"/>
</dbReference>
<sequence length="1208" mass="139919">MKLKELYNKPIDRAVNPAVSATKFDPETERIEIQEYVFTDEIMNGLFRILDAIKNNQPYDHVGIWIDGYYGSGKSHFLKYLDYCITPSTREDALSRLLEAIKAIDPLDDKHYLSFDYEQMVSIANWLERATIDTCIFNLETSYDNSTDKKKAFLHVFWNEFNGKRGFNKFNITLAQNLEKPLEEKGVFEAFKQRIAEEGGDWNDPGMAADLIDNELDWVLDIAKELAPTLSVDSIRERIIKRDTNMSIDRFGLELASYLKDKGDDYRLIFLADEVSQFINKERDRYLNLQEIITKLSEACDNKVWVACTAQQDLSEIMDDCHIAEEKDKEGKIKGRFEVKVSLKGTQPEVITQKRILDKKEEVKDTLASLYNKYKAGFDLQFKLPNSYSSYDSQDDFIDYYPFVPYQFKLIMQVFNSFLNLGYVAKEVKGNERSIIKVIHSTAKANADAELGKFISFDELYNNMFEEGLQARGQKAVDNALRMARTYQTDKPEKTRLAVRVANVLFMICNISQTDQLLFPATVDNVTSLLVNNMDTPRLTIKNEVEKIVEFLCDNNIIRREQGKQGAPDTFMFYSEEEMKVAQLIKNQVVDNNTQAEQLKDIFNKYITALKNKEQYKTRSFSVGLTIKQRTFLSNNPDVMVEFVMDPDYDTAEQLALQNSNTNRMVYYVGPQYRENRRLYNAFYWYCQAERYMSTPVPNEDNANTRKEFAKRAEELYEGLIKKEFEKILDTCPIVSGLYVIDDAELGQKRGNDRYRVAIEKHLAGIYPKANLVDSPSIPRTTEQLKKAILRNVNPGDYEGMGAILTDAEHEVEIYLNKQFAEVNVTDVLTKFSKAPYGWDNICTLYVINELVRRHNRDYTYTNNPNVETSTVANRIVSESNKFTLRQAQVISPQVIQNFIAAWKEVFGISSAPTTTDSTQLFRMCRDIESERSLSKLIKGYKDIEQQIIAYPFVEPIRKAIDLFESWLDERDPLKFFNLIISSKDEARMLTDKCKEVVQFTHDQLSTYKQLIQFADENTYNFSFVQEEMIGAVDEFLKVKDDLWPMGNTFRGYIKLRNQLSGSLDDVRNQLRDKIKAAYNDIFDYLLQVAEKQNVPASVLSDREATIQLKTAPTNILVLRNNILTDVFYQEQVNKIMSYIPPKPTKKDNDEVDPPTPPVREKRIRQASLQTRTKLPITNEEDIDRYLEGLRQQIERLLVDHDGVMIIK</sequence>
<dbReference type="Pfam" id="PF25792">
    <property type="entry name" value="BREX_BrxC_helical"/>
    <property type="match status" value="1"/>
</dbReference>
<keyword evidence="4" id="KW-1185">Reference proteome</keyword>
<dbReference type="SUPFAM" id="SSF52540">
    <property type="entry name" value="P-loop containing nucleoside triphosphate hydrolases"/>
    <property type="match status" value="1"/>
</dbReference>
<protein>
    <submittedName>
        <fullName evidence="3">BREX system P-loop protein BrxC</fullName>
    </submittedName>
</protein>
<dbReference type="EMBL" id="VWKB01000020">
    <property type="protein sequence ID" value="KAA4096146.1"/>
    <property type="molecule type" value="Genomic_DNA"/>
</dbReference>
<accession>A0A5M5DVL1</accession>
<dbReference type="InterPro" id="IPR058037">
    <property type="entry name" value="BREX_BrxC_helical"/>
</dbReference>
<feature type="domain" description="Probable ATP-binding protein BrxC alpha-helical" evidence="2">
    <location>
        <begin position="896"/>
        <end position="1017"/>
    </location>
</feature>
<proteinExistence type="predicted"/>
<dbReference type="Proteomes" id="UP000473905">
    <property type="component" value="Unassembled WGS sequence"/>
</dbReference>
<evidence type="ECO:0000313" key="3">
    <source>
        <dbReference type="EMBL" id="KAA4096146.1"/>
    </source>
</evidence>